<organism evidence="1 2">
    <name type="scientific">Halostagnicola larsenii XH-48</name>
    <dbReference type="NCBI Taxonomy" id="797299"/>
    <lineage>
        <taxon>Archaea</taxon>
        <taxon>Methanobacteriati</taxon>
        <taxon>Methanobacteriota</taxon>
        <taxon>Stenosarchaea group</taxon>
        <taxon>Halobacteria</taxon>
        <taxon>Halobacteriales</taxon>
        <taxon>Natrialbaceae</taxon>
        <taxon>Halostagnicola</taxon>
    </lineage>
</organism>
<keyword evidence="2" id="KW-1185">Reference proteome</keyword>
<dbReference type="Proteomes" id="UP000019024">
    <property type="component" value="Chromosome"/>
</dbReference>
<evidence type="ECO:0000313" key="1">
    <source>
        <dbReference type="EMBL" id="AHG00743.1"/>
    </source>
</evidence>
<dbReference type="HOGENOM" id="CLU_328640_0_0_2"/>
<dbReference type="AlphaFoldDB" id="W0JUM3"/>
<gene>
    <name evidence="1" type="ORF">HALLA_05895</name>
</gene>
<proteinExistence type="predicted"/>
<dbReference type="KEGG" id="hlr:HALLA_05895"/>
<dbReference type="EMBL" id="CP007055">
    <property type="protein sequence ID" value="AHG00743.1"/>
    <property type="molecule type" value="Genomic_DNA"/>
</dbReference>
<protein>
    <submittedName>
        <fullName evidence="1">Uncharacterized protein</fullName>
    </submittedName>
</protein>
<reference evidence="1 2" key="1">
    <citation type="submission" date="2014-01" db="EMBL/GenBank/DDBJ databases">
        <authorList>
            <consortium name="DOE Joint Genome Institute"/>
            <person name="Anderson I."/>
            <person name="Huntemann M."/>
            <person name="Han J."/>
            <person name="Chen A."/>
            <person name="Kyrpides N."/>
            <person name="Mavromatis K."/>
            <person name="Markowitz V."/>
            <person name="Palaniappan K."/>
            <person name="Ivanova N."/>
            <person name="Schaumberg A."/>
            <person name="Pati A."/>
            <person name="Liolios K."/>
            <person name="Nordberg H.P."/>
            <person name="Cantor M.N."/>
            <person name="Hua S.X."/>
            <person name="Woyke T."/>
        </authorList>
    </citation>
    <scope>NUCLEOTIDE SEQUENCE [LARGE SCALE GENOMIC DNA]</scope>
    <source>
        <strain evidence="1 2">XH-48</strain>
    </source>
</reference>
<name>W0JUM3_9EURY</name>
<accession>W0JUM3</accession>
<sequence>MKQELEDNEVYQLHTELYSKIFEHCRHFPAELDSLQYHAEQGPGQEDLATIINLETAFQWLENGAHPQLIQDMLQMLFEVTLDCGDYESAFDCAVIGAYFRNSVPHQQERLSYYVASGMREEAVDIVEQSIHYEPTNETTLQSIEKVANNWDDFPSDLWIEECEDQFFGSEDGEWRPDTYFNAVAAAFDPDEFWRRAGAVVGEDDGHFVFEVINAVREYPELLDISPPEWIFNDPLTGLEACSSLGPEIEPSWKEAVQSTSYDLNEMSVAALYSIALAHGEDLTQIEEVFERIREIGIKNPYAIENDQIRHSQSYYIGAIYSLLGGQPDELQELIREQSPIVVELDLLLASIGAYRCSENSTRSNEWIQFLMESIGDWVGPDTEIDVPRQSSPLIQYRDFISNAFSDLESDFLFDDSPAARSVPYLLEDTESEAYIQTIVVNNIERIIKNNLTPSEREVILKEDFQRYINADPSEEELAVELWDITIQAADEELYDFAEKCSRYALSRSFRYGNHKDVFLNEVWNALSCVAEDNWNDYQGVAIRLINWARLLHDMTDGDETRHFEGMFLRTLLDAGIISYDQVVGEVLEQPTLRKIHSWRINNPDGITEQQLNSVLFGRGRLGLRYSQSSVHTAHCAIVAADNGWDDKAQSALSIIQSEDQVQLEEEVHDRLLEVSNEYGIYISDHLSINEDSEGQNLRTHSEEEDTDYIDEILEKEPLEQTMLEDLSDDDLVETGRRVANTIKYRPKLVVPIAREMNRRGFESQAVSLPKRVISERNIMGRLMARENEFQKVALFLVEMEGDDALQHILEAWRDSSIIDAQHHLILSNLVWIVNQTEGQLESKNLVQQGVDWSRRLLQPHENEAHGWGVLSHK</sequence>
<evidence type="ECO:0000313" key="2">
    <source>
        <dbReference type="Proteomes" id="UP000019024"/>
    </source>
</evidence>